<feature type="non-terminal residue" evidence="2">
    <location>
        <position position="205"/>
    </location>
</feature>
<dbReference type="Proteomes" id="UP001383192">
    <property type="component" value="Unassembled WGS sequence"/>
</dbReference>
<feature type="compositionally biased region" description="Pro residues" evidence="1">
    <location>
        <begin position="1"/>
        <end position="17"/>
    </location>
</feature>
<feature type="compositionally biased region" description="Basic residues" evidence="1">
    <location>
        <begin position="40"/>
        <end position="51"/>
    </location>
</feature>
<evidence type="ECO:0000256" key="1">
    <source>
        <dbReference type="SAM" id="MobiDB-lite"/>
    </source>
</evidence>
<proteinExistence type="predicted"/>
<evidence type="ECO:0000313" key="2">
    <source>
        <dbReference type="EMBL" id="KAK7026490.1"/>
    </source>
</evidence>
<name>A0AAW0BK18_9AGAR</name>
<organism evidence="2 3">
    <name type="scientific">Paramarasmius palmivorus</name>
    <dbReference type="NCBI Taxonomy" id="297713"/>
    <lineage>
        <taxon>Eukaryota</taxon>
        <taxon>Fungi</taxon>
        <taxon>Dikarya</taxon>
        <taxon>Basidiomycota</taxon>
        <taxon>Agaricomycotina</taxon>
        <taxon>Agaricomycetes</taxon>
        <taxon>Agaricomycetidae</taxon>
        <taxon>Agaricales</taxon>
        <taxon>Marasmiineae</taxon>
        <taxon>Marasmiaceae</taxon>
        <taxon>Paramarasmius</taxon>
    </lineage>
</organism>
<keyword evidence="3" id="KW-1185">Reference proteome</keyword>
<sequence>MRNPSLPPHSAPTPPNVLPTTPKAQKHRFKSAAEIARDKAKSKRARRKARRSQVDIAYSRDPEFLVHKSLRCTILNAAVVAQTVFHIADFRPASSGYLGLEKALPDKRDYTFSELMDPDGEFRFSKLAHNPHSSQPLTSSSGAVMGVIIPGPQNDPTWSDNVRQANHMIERLGAVAKFSPPRLTKTQQRLIEQGLGGPAAAHPRR</sequence>
<reference evidence="2 3" key="1">
    <citation type="submission" date="2024-01" db="EMBL/GenBank/DDBJ databases">
        <title>A draft genome for a cacao thread blight-causing isolate of Paramarasmius palmivorus.</title>
        <authorList>
            <person name="Baruah I.K."/>
            <person name="Bukari Y."/>
            <person name="Amoako-Attah I."/>
            <person name="Meinhardt L.W."/>
            <person name="Bailey B.A."/>
            <person name="Cohen S.P."/>
        </authorList>
    </citation>
    <scope>NUCLEOTIDE SEQUENCE [LARGE SCALE GENOMIC DNA]</scope>
    <source>
        <strain evidence="2 3">GH-12</strain>
    </source>
</reference>
<protein>
    <submittedName>
        <fullName evidence="2">Uncharacterized protein</fullName>
    </submittedName>
</protein>
<accession>A0AAW0BK18</accession>
<dbReference type="EMBL" id="JAYKXP010000103">
    <property type="protein sequence ID" value="KAK7026490.1"/>
    <property type="molecule type" value="Genomic_DNA"/>
</dbReference>
<evidence type="ECO:0000313" key="3">
    <source>
        <dbReference type="Proteomes" id="UP001383192"/>
    </source>
</evidence>
<feature type="region of interest" description="Disordered" evidence="1">
    <location>
        <begin position="1"/>
        <end position="53"/>
    </location>
</feature>
<comment type="caution">
    <text evidence="2">The sequence shown here is derived from an EMBL/GenBank/DDBJ whole genome shotgun (WGS) entry which is preliminary data.</text>
</comment>
<dbReference type="AlphaFoldDB" id="A0AAW0BK18"/>
<gene>
    <name evidence="2" type="ORF">VNI00_015570</name>
</gene>